<accession>A0A6F8XI61</accession>
<evidence type="ECO:0000313" key="1">
    <source>
        <dbReference type="EMBL" id="BCB73493.1"/>
    </source>
</evidence>
<name>A0A6F8XI61_9GAMM</name>
<evidence type="ECO:0000313" key="2">
    <source>
        <dbReference type="Proteomes" id="UP000501053"/>
    </source>
</evidence>
<dbReference type="Pfam" id="PF12694">
    <property type="entry name" value="cpYpsA"/>
    <property type="match status" value="1"/>
</dbReference>
<dbReference type="InterPro" id="IPR024755">
    <property type="entry name" value="cpYpsA"/>
</dbReference>
<proteinExistence type="predicted"/>
<reference evidence="1 2" key="1">
    <citation type="submission" date="2020-03" db="EMBL/GenBank/DDBJ databases">
        <title>Complete Genome Sequence of Halomonas meridiana strain Eplume2, isolated from hydrothermal-plume in the north east Pacific Ocean.</title>
        <authorList>
            <person name="Kurihara Y."/>
            <person name="Kawai S."/>
            <person name="Sakai A."/>
            <person name="Galipon J."/>
            <person name="Arakawa K."/>
        </authorList>
    </citation>
    <scope>NUCLEOTIDE SEQUENCE [LARGE SCALE GENOMIC DNA]</scope>
    <source>
        <strain evidence="1 2">Eplume2</strain>
    </source>
</reference>
<sequence>MAEDGPIDDRYPLEEITGGYRQRTKRNVLNADGTVIFYHSAPEGGTEATLAFCIREKKPYKLIDTESVAASTAAGMIREFVQRNAITSLNVAGPRESRCSGMYGFVLEALCLSLSGGGLS</sequence>
<gene>
    <name evidence="1" type="ORF">HMEPL2_38440</name>
</gene>
<protein>
    <submittedName>
        <fullName evidence="1">Uncharacterized protein</fullName>
    </submittedName>
</protein>
<dbReference type="Gene3D" id="3.40.50.450">
    <property type="match status" value="1"/>
</dbReference>
<dbReference type="EMBL" id="AP022869">
    <property type="protein sequence ID" value="BCB73493.1"/>
    <property type="molecule type" value="Genomic_DNA"/>
</dbReference>
<dbReference type="AlphaFoldDB" id="A0A6F8XI61"/>
<keyword evidence="2" id="KW-1185">Reference proteome</keyword>
<dbReference type="Proteomes" id="UP000501053">
    <property type="component" value="Chromosome"/>
</dbReference>
<organism evidence="1 2">
    <name type="scientific">Vreelandella aquamarina</name>
    <dbReference type="NCBI Taxonomy" id="77097"/>
    <lineage>
        <taxon>Bacteria</taxon>
        <taxon>Pseudomonadati</taxon>
        <taxon>Pseudomonadota</taxon>
        <taxon>Gammaproteobacteria</taxon>
        <taxon>Oceanospirillales</taxon>
        <taxon>Halomonadaceae</taxon>
        <taxon>Vreelandella</taxon>
    </lineage>
</organism>